<dbReference type="SMR" id="A0A8C1KWL1"/>
<dbReference type="KEGG" id="ccar:109112372"/>
<proteinExistence type="inferred from homology"/>
<feature type="region of interest" description="Disordered" evidence="4">
    <location>
        <begin position="252"/>
        <end position="275"/>
    </location>
</feature>
<gene>
    <name evidence="5 7" type="primary">LOC109112372</name>
</gene>
<evidence type="ECO:0000256" key="2">
    <source>
        <dbReference type="ARBA" id="ARBA00023054"/>
    </source>
</evidence>
<dbReference type="GO" id="GO:0001578">
    <property type="term" value="P:microtubule bundle formation"/>
    <property type="evidence" value="ECO:0007669"/>
    <property type="project" value="TreeGrafter"/>
</dbReference>
<dbReference type="RefSeq" id="XP_042623298.1">
    <property type="nucleotide sequence ID" value="XM_042767364.1"/>
</dbReference>
<sequence>MERKAVKQLNMVSRLPKFASRPSGPTMTNLSQRSVLPVSSSESKDRPPGRQNNLTRLQSLNWRKDEEDIRNKVQHTDSLDEETSVTINSRSPVMVTKKPSPTAAAKCKSAVPTSQTSCPKSIPQPSKTFLRMTTPKSLSTRNPLYNDMATQNGVSGGNGRCGSSGHGVGHVSRQRTLQSKQSLSNDSIKSPSTESIVRSQSFTHSKRVACSSNPPITRSFSFNKATELAKELPRPLAQSPVARSSLIKPNTVLSKEKVSKNEMPRHSVTTSSHLLQTNTIKKSLLPSFSGNKPSVLSYRLTRPTLTRHPRTVFPGTVQKEAELSGNVQDTTKIAENSSEPSSNIESIETTPNETSFEEKEAEGSLGPSLEDMSLSSSSSVEHNDTSEEYMDDFDNLGNGGEALLLPVHSEGLDHLGLCKDDSALITKCNEESSVTSLHTFLSETIDWAGMGFTAGKDAFEHEMLSPVGHFPHGSSLDLSPSDSSGGTYMWDEEGMEALGSSELPCGSFDSDLNSMDILNNLENVESCDLEEDDLMLDLDLSGDASLDSDTDWTSPYECSEKDSWPTQRRRRQQYWGSHDQFRCENRSGILQSFDGSKEQGLERSKSNHVTLDDLTLKNMAQDCSSVKEQLLQLKTLFQMETDGSVEDTLEAHTPQSNDQSLLDQKVALLLKEVQELKNELRSKDRMIAELSQQLSSPKEDMQFHCLQDSEVNKESLEHQDKDTQTLWKAHNLQIPQTPRFLPNKLHNHEGLSSPTSSEAPCDGLDAEPSHHPLTPRSCFPDLQCSIAVESAPNCSVPTVTISADSSSASSSRTFQSTDPAELGLIRSQLKINEPASPPVSASFYCKLEKGIQKIPLRRSNFSTLQPQTYVKRASTFIKPQEVQQVSMFKVALGRFGAPGLSRTRHQPLTAPGIPCNNPARETTMHSTTAPIFNQQNQGCRQSLLLRKIQSNLPRTSAPLQPKHSRLPKPKTLSSLTNPATQQGQTTTSPSLPSRMLPQF</sequence>
<keyword evidence="6" id="KW-1185">Reference proteome</keyword>
<feature type="region of interest" description="Disordered" evidence="4">
    <location>
        <begin position="159"/>
        <end position="216"/>
    </location>
</feature>
<evidence type="ECO:0000256" key="3">
    <source>
        <dbReference type="SAM" id="Coils"/>
    </source>
</evidence>
<reference evidence="7" key="1">
    <citation type="submission" date="2025-04" db="UniProtKB">
        <authorList>
            <consortium name="RefSeq"/>
        </authorList>
    </citation>
    <scope>IDENTIFICATION</scope>
    <source>
        <tissue evidence="7">Muscle</tissue>
    </source>
</reference>
<feature type="region of interest" description="Disordered" evidence="4">
    <location>
        <begin position="546"/>
        <end position="570"/>
    </location>
</feature>
<dbReference type="InterPro" id="IPR029627">
    <property type="entry name" value="CCSER"/>
</dbReference>
<evidence type="ECO:0000313" key="7">
    <source>
        <dbReference type="RefSeq" id="XP_042623298.1"/>
    </source>
</evidence>
<feature type="compositionally biased region" description="Polar residues" evidence="4">
    <location>
        <begin position="174"/>
        <end position="203"/>
    </location>
</feature>
<dbReference type="Ensembl" id="ENSCCRT00010058921.1">
    <property type="protein sequence ID" value="ENSCCRP00010053768.1"/>
    <property type="gene ID" value="ENSCCRG00010022746.1"/>
</dbReference>
<dbReference type="Proteomes" id="UP000694427">
    <property type="component" value="Unplaced"/>
</dbReference>
<dbReference type="GO" id="GO:0015630">
    <property type="term" value="C:microtubule cytoskeleton"/>
    <property type="evidence" value="ECO:0007669"/>
    <property type="project" value="TreeGrafter"/>
</dbReference>
<accession>A0A8C1GXQ9</accession>
<feature type="region of interest" description="Disordered" evidence="4">
    <location>
        <begin position="744"/>
        <end position="768"/>
    </location>
</feature>
<dbReference type="PANTHER" id="PTHR22461:SF2">
    <property type="entry name" value="SERINE-RICH COILED-COIL DOMAIN-CONTAINING PROTEIN 2"/>
    <property type="match status" value="1"/>
</dbReference>
<feature type="region of interest" description="Disordered" evidence="4">
    <location>
        <begin position="316"/>
        <end position="394"/>
    </location>
</feature>
<name>A0A8C1KWL1_CYPCA</name>
<evidence type="ECO:0000256" key="4">
    <source>
        <dbReference type="SAM" id="MobiDB-lite"/>
    </source>
</evidence>
<evidence type="ECO:0000313" key="5">
    <source>
        <dbReference type="Ensembl" id="ENSCCRP00010053768.1"/>
    </source>
</evidence>
<organism evidence="5 6">
    <name type="scientific">Cyprinus carpio</name>
    <name type="common">Common carp</name>
    <dbReference type="NCBI Taxonomy" id="7962"/>
    <lineage>
        <taxon>Eukaryota</taxon>
        <taxon>Metazoa</taxon>
        <taxon>Chordata</taxon>
        <taxon>Craniata</taxon>
        <taxon>Vertebrata</taxon>
        <taxon>Euteleostomi</taxon>
        <taxon>Actinopterygii</taxon>
        <taxon>Neopterygii</taxon>
        <taxon>Teleostei</taxon>
        <taxon>Ostariophysi</taxon>
        <taxon>Cypriniformes</taxon>
        <taxon>Cyprinidae</taxon>
        <taxon>Cyprininae</taxon>
        <taxon>Cyprinus</taxon>
    </lineage>
</organism>
<feature type="compositionally biased region" description="Gly residues" evidence="4">
    <location>
        <begin position="159"/>
        <end position="168"/>
    </location>
</feature>
<dbReference type="GO" id="GO:0008017">
    <property type="term" value="F:microtubule binding"/>
    <property type="evidence" value="ECO:0007669"/>
    <property type="project" value="TreeGrafter"/>
</dbReference>
<dbReference type="GeneID" id="109112372"/>
<feature type="compositionally biased region" description="Polar residues" evidence="4">
    <location>
        <begin position="23"/>
        <end position="41"/>
    </location>
</feature>
<feature type="compositionally biased region" description="Low complexity" evidence="4">
    <location>
        <begin position="335"/>
        <end position="348"/>
    </location>
</feature>
<keyword evidence="2 3" id="KW-0175">Coiled coil</keyword>
<dbReference type="AlphaFoldDB" id="A0A8C1KWL1"/>
<feature type="region of interest" description="Disordered" evidence="4">
    <location>
        <begin position="71"/>
        <end position="108"/>
    </location>
</feature>
<feature type="compositionally biased region" description="Polar residues" evidence="4">
    <location>
        <begin position="971"/>
        <end position="991"/>
    </location>
</feature>
<dbReference type="PANTHER" id="PTHR22461">
    <property type="entry name" value="SERINE-RICH COILED-COIL DOMAIN-CONTAINING PROTEIN 2-RELATED"/>
    <property type="match status" value="1"/>
</dbReference>
<comment type="similarity">
    <text evidence="1">Belongs to the CCSER family.</text>
</comment>
<evidence type="ECO:0000256" key="1">
    <source>
        <dbReference type="ARBA" id="ARBA00010949"/>
    </source>
</evidence>
<dbReference type="Proteomes" id="UP001155660">
    <property type="component" value="Chromosome A12"/>
</dbReference>
<feature type="compositionally biased region" description="Polar residues" evidence="4">
    <location>
        <begin position="50"/>
        <end position="59"/>
    </location>
</feature>
<feature type="compositionally biased region" description="Basic and acidic residues" evidence="4">
    <location>
        <begin position="254"/>
        <end position="265"/>
    </location>
</feature>
<accession>A0A8C1KWL1</accession>
<reference evidence="5" key="2">
    <citation type="submission" date="2025-05" db="UniProtKB">
        <authorList>
            <consortium name="Ensembl"/>
        </authorList>
    </citation>
    <scope>IDENTIFICATION</scope>
</reference>
<dbReference type="OMA" id="QFRCENR"/>
<protein>
    <submittedName>
        <fullName evidence="5">Coiled-coil serine-rich protein 2b</fullName>
    </submittedName>
    <submittedName>
        <fullName evidence="7">Serine-rich coiled-coil domain-containing protein 2-like isoform X1</fullName>
    </submittedName>
</protein>
<feature type="region of interest" description="Disordered" evidence="4">
    <location>
        <begin position="952"/>
        <end position="999"/>
    </location>
</feature>
<evidence type="ECO:0000313" key="6">
    <source>
        <dbReference type="Proteomes" id="UP000694427"/>
    </source>
</evidence>
<feature type="compositionally biased region" description="Polar residues" evidence="4">
    <location>
        <begin position="325"/>
        <end position="334"/>
    </location>
</feature>
<dbReference type="OrthoDB" id="9948757at2759"/>
<feature type="coiled-coil region" evidence="3">
    <location>
        <begin position="659"/>
        <end position="693"/>
    </location>
</feature>
<feature type="region of interest" description="Disordered" evidence="4">
    <location>
        <begin position="1"/>
        <end position="59"/>
    </location>
</feature>